<evidence type="ECO:0000313" key="2">
    <source>
        <dbReference type="EMBL" id="QHS87987.1"/>
    </source>
</evidence>
<proteinExistence type="predicted"/>
<accession>A0A6C0B6Z5</accession>
<sequence>MELLKHTLFINLESRTDRLEHVTKQLQTLGIVGERFNACKTKVGAIGCTMSHIKCLEMAKARLYEQVFICEDDITFLDPPVFLNSLKKFTENEELEWDMLIIGGNIVPPYERIGDYCIRVGECQTTTGYIVKKHYYDVLIDNFRESAKYLIQDPLNKPMYALDVYWKRLQRQGRWYMICPFTVVQYDTYSDIEERYVDYRGLMLDMDKPWLRR</sequence>
<feature type="domain" description="Glycosyl transferase family 25" evidence="1">
    <location>
        <begin position="44"/>
        <end position="94"/>
    </location>
</feature>
<evidence type="ECO:0000259" key="1">
    <source>
        <dbReference type="Pfam" id="PF01755"/>
    </source>
</evidence>
<dbReference type="AlphaFoldDB" id="A0A6C0B6Z5"/>
<protein>
    <recommendedName>
        <fullName evidence="1">Glycosyl transferase family 25 domain-containing protein</fullName>
    </recommendedName>
</protein>
<dbReference type="EMBL" id="MN739090">
    <property type="protein sequence ID" value="QHS87987.1"/>
    <property type="molecule type" value="Genomic_DNA"/>
</dbReference>
<dbReference type="Pfam" id="PF01755">
    <property type="entry name" value="Glyco_transf_25"/>
    <property type="match status" value="1"/>
</dbReference>
<dbReference type="InterPro" id="IPR002654">
    <property type="entry name" value="Glyco_trans_25"/>
</dbReference>
<name>A0A6C0B6Z5_9ZZZZ</name>
<reference evidence="2" key="1">
    <citation type="journal article" date="2020" name="Nature">
        <title>Giant virus diversity and host interactions through global metagenomics.</title>
        <authorList>
            <person name="Schulz F."/>
            <person name="Roux S."/>
            <person name="Paez-Espino D."/>
            <person name="Jungbluth S."/>
            <person name="Walsh D.A."/>
            <person name="Denef V.J."/>
            <person name="McMahon K.D."/>
            <person name="Konstantinidis K.T."/>
            <person name="Eloe-Fadrosh E.A."/>
            <person name="Kyrpides N.C."/>
            <person name="Woyke T."/>
        </authorList>
    </citation>
    <scope>NUCLEOTIDE SEQUENCE</scope>
    <source>
        <strain evidence="2">GVMAG-M-3300010158-13</strain>
    </source>
</reference>
<organism evidence="2">
    <name type="scientific">viral metagenome</name>
    <dbReference type="NCBI Taxonomy" id="1070528"/>
    <lineage>
        <taxon>unclassified sequences</taxon>
        <taxon>metagenomes</taxon>
        <taxon>organismal metagenomes</taxon>
    </lineage>
</organism>